<reference evidence="1 2" key="1">
    <citation type="submission" date="2019-10" db="EMBL/GenBank/DDBJ databases">
        <title>Evaluation of single-gene subtyping targets for Pseudomonas.</title>
        <authorList>
            <person name="Reichler S.J."/>
            <person name="Orsi R.H."/>
            <person name="Wiedmann M."/>
            <person name="Martin N.H."/>
            <person name="Murphy S.I."/>
        </authorList>
    </citation>
    <scope>NUCLEOTIDE SEQUENCE [LARGE SCALE GENOMIC DNA]</scope>
    <source>
        <strain evidence="1 2">FSL R10-3257</strain>
    </source>
</reference>
<gene>
    <name evidence="1" type="ORF">GHO40_06565</name>
</gene>
<dbReference type="Proteomes" id="UP000441404">
    <property type="component" value="Unassembled WGS sequence"/>
</dbReference>
<name>A0A0J6IC55_9PSED</name>
<dbReference type="OrthoDB" id="6891193at2"/>
<accession>A0A0J6IC55</accession>
<comment type="caution">
    <text evidence="1">The sequence shown here is derived from an EMBL/GenBank/DDBJ whole genome shotgun (WGS) entry which is preliminary data.</text>
</comment>
<evidence type="ECO:0000313" key="1">
    <source>
        <dbReference type="EMBL" id="MQT46393.1"/>
    </source>
</evidence>
<proteinExistence type="predicted"/>
<organism evidence="1 2">
    <name type="scientific">Pseudomonas helleri</name>
    <dbReference type="NCBI Taxonomy" id="1608996"/>
    <lineage>
        <taxon>Bacteria</taxon>
        <taxon>Pseudomonadati</taxon>
        <taxon>Pseudomonadota</taxon>
        <taxon>Gammaproteobacteria</taxon>
        <taxon>Pseudomonadales</taxon>
        <taxon>Pseudomonadaceae</taxon>
        <taxon>Pseudomonas</taxon>
    </lineage>
</organism>
<dbReference type="RefSeq" id="WP_048368598.1">
    <property type="nucleotide sequence ID" value="NZ_JYLD01000004.1"/>
</dbReference>
<sequence length="661" mass="71835">MNMLERKLAAKNARKAYFKRAVGLRHAAAHVKPTVQGVLPGDPLGLIPKALLTVPLKVEIPHWVNFPTNPTRPGDELRLQWRPLGSTDDAAYIDLLDPPSIEIKGVYPDPMIQEIPLDAFKNVHGAFEFRYRVVGGNDGGVATPSETTPIVLDIIPPYGSAYPADLILPAGPITDANRAAVVAEISAYPDEESSDRIGVFWVKGDVPDDISGLTPIGGYQAIPAGRKFAIPEATIVAAGDGDFYACYILLDKAGNDSRIGKSVKMPVALGPLPVAPFPAPTVRHADEISDELIDRDDAFLGVYLEIKTEITNWKIGDRIEVKWGSKTLDVLFPISQFPVSVPVPWATLKAAYDFTKPGSQPTIVEYTYYRGSLPLGSADVTIQVDLSKVGPENPDEPNPVNPALGVVTVVSFTGEVDKIVAGDVNEPATIKLRPYEGIGPDQKIEFFWGGKSLGTHTVTTEEPTDPDDIEFTVDWVNIDAAGNGDIDVWFSVSHDDFINDEKSKPKPVAVSGVPIVLAPPEFPTIDTTWNWLNCPSLELTDDGSYGIRVYIPVSRYLVEGTKIKLKWTSFIDEGTVTPIPGDPLESGELTVSKEQEQQGFIWWVRPYDTYFLPIYGADSDNIGSGKVEYTLLIQGKEEPGEATVDIGMYTSAGTCNIPPSP</sequence>
<dbReference type="AlphaFoldDB" id="A0A0J6IC55"/>
<dbReference type="EMBL" id="WIWJ01000008">
    <property type="protein sequence ID" value="MQT46393.1"/>
    <property type="molecule type" value="Genomic_DNA"/>
</dbReference>
<evidence type="ECO:0000313" key="2">
    <source>
        <dbReference type="Proteomes" id="UP000441404"/>
    </source>
</evidence>
<protein>
    <submittedName>
        <fullName evidence="1">Uncharacterized protein</fullName>
    </submittedName>
</protein>